<dbReference type="Gene3D" id="2.40.100.10">
    <property type="entry name" value="Cyclophilin-like"/>
    <property type="match status" value="2"/>
</dbReference>
<dbReference type="InterPro" id="IPR052708">
    <property type="entry name" value="PxpC"/>
</dbReference>
<dbReference type="STRING" id="399736.SAMN04489720_0018"/>
<dbReference type="SMART" id="SM00796">
    <property type="entry name" value="AHS1"/>
    <property type="match status" value="1"/>
</dbReference>
<keyword evidence="7" id="KW-1185">Reference proteome</keyword>
<feature type="domain" description="Carboxyltransferase" evidence="4">
    <location>
        <begin position="2"/>
        <end position="192"/>
    </location>
</feature>
<dbReference type="SUPFAM" id="SSF50891">
    <property type="entry name" value="Cyclophilin-like"/>
    <property type="match status" value="2"/>
</dbReference>
<dbReference type="PANTHER" id="PTHR43309">
    <property type="entry name" value="5-OXOPROLINASE SUBUNIT C"/>
    <property type="match status" value="1"/>
</dbReference>
<evidence type="ECO:0000313" key="7">
    <source>
        <dbReference type="Proteomes" id="UP000198822"/>
    </source>
</evidence>
<dbReference type="EMBL" id="LT629695">
    <property type="protein sequence ID" value="SDH09576.1"/>
    <property type="molecule type" value="Genomic_DNA"/>
</dbReference>
<evidence type="ECO:0000256" key="3">
    <source>
        <dbReference type="ARBA" id="ARBA00022840"/>
    </source>
</evidence>
<dbReference type="GO" id="GO:0016787">
    <property type="term" value="F:hydrolase activity"/>
    <property type="evidence" value="ECO:0007669"/>
    <property type="project" value="UniProtKB-KW"/>
</dbReference>
<dbReference type="GO" id="GO:0005524">
    <property type="term" value="F:ATP binding"/>
    <property type="evidence" value="ECO:0007669"/>
    <property type="project" value="UniProtKB-KW"/>
</dbReference>
<keyword evidence="2" id="KW-0378">Hydrolase</keyword>
<keyword evidence="1" id="KW-0547">Nucleotide-binding</keyword>
<dbReference type="InterPro" id="IPR003778">
    <property type="entry name" value="CT_A_B"/>
</dbReference>
<dbReference type="Pfam" id="PF02626">
    <property type="entry name" value="CT_A_B"/>
    <property type="match status" value="1"/>
</dbReference>
<organism evidence="6 7">
    <name type="scientific">Agrococcus jejuensis</name>
    <dbReference type="NCBI Taxonomy" id="399736"/>
    <lineage>
        <taxon>Bacteria</taxon>
        <taxon>Bacillati</taxon>
        <taxon>Actinomycetota</taxon>
        <taxon>Actinomycetes</taxon>
        <taxon>Micrococcales</taxon>
        <taxon>Microbacteriaceae</taxon>
        <taxon>Agrococcus</taxon>
    </lineage>
</organism>
<accession>A0A1G7ZLY7</accession>
<feature type="domain" description="Carboxyltransferase" evidence="5">
    <location>
        <begin position="245"/>
        <end position="519"/>
    </location>
</feature>
<keyword evidence="3" id="KW-0067">ATP-binding</keyword>
<dbReference type="SMART" id="SM00797">
    <property type="entry name" value="AHS2"/>
    <property type="match status" value="1"/>
</dbReference>
<dbReference type="Proteomes" id="UP000198822">
    <property type="component" value="Chromosome I"/>
</dbReference>
<proteinExistence type="predicted"/>
<evidence type="ECO:0000256" key="2">
    <source>
        <dbReference type="ARBA" id="ARBA00022801"/>
    </source>
</evidence>
<dbReference type="OrthoDB" id="9768696at2"/>
<dbReference type="RefSeq" id="WP_092501431.1">
    <property type="nucleotide sequence ID" value="NZ_LT629695.1"/>
</dbReference>
<dbReference type="InterPro" id="IPR029000">
    <property type="entry name" value="Cyclophilin-like_dom_sf"/>
</dbReference>
<sequence>MTRILAAADTALMLEAADLDESMRLLPRLREASLPGVTELVPAARTILVRFDPRVVAADALAERLLAVEPADERIASDAVVTIPVRYDGQDLDEVASLLSVSTDGVVARHQAATWTVAFTGYAPGFGYLVGDDDLFQVPRRSSPRTRIPAGSVGLAGAFSGVYPRESPGGWQLIGTTDARMWDLEREEPALLSPGATVRFERIERELAVLAPAERPAIEAAHALEVVRPGLQLLVQDLGRPSMAATGVSQSGVADRTALRDANRAVGNRQDAAVLELAGGGAVLRARGAAVVALAGGVADATVEGAAGTATPAHGTPFALDDGDELRIGAVREGLRAIVAIRGGIALEPVLDSLATDTLAGLGPAPLVVGSVLPLHGPATAPHAVEPVAAPARALPAAGDEAVLRIVLGPRDDWFTPAALETLVGQAWEVTPRSDRVGVRLAGAPLERAVDGELPSEGAVTGAIQVPPDGQPVLFLADHPLTGGYPIVGAVVDADLDLAGQVPPGARIRLRIVHPGDQA</sequence>
<evidence type="ECO:0000259" key="5">
    <source>
        <dbReference type="SMART" id="SM00797"/>
    </source>
</evidence>
<dbReference type="SUPFAM" id="SSF160467">
    <property type="entry name" value="PH0987 N-terminal domain-like"/>
    <property type="match status" value="1"/>
</dbReference>
<protein>
    <submittedName>
        <fullName evidence="6">Sensor histidine kinase inhibitor, KipI family</fullName>
    </submittedName>
</protein>
<reference evidence="7" key="1">
    <citation type="submission" date="2016-10" db="EMBL/GenBank/DDBJ databases">
        <authorList>
            <person name="Varghese N."/>
            <person name="Submissions S."/>
        </authorList>
    </citation>
    <scope>NUCLEOTIDE SEQUENCE [LARGE SCALE GENOMIC DNA]</scope>
    <source>
        <strain evidence="7">DSM 22002</strain>
    </source>
</reference>
<dbReference type="Pfam" id="PF02682">
    <property type="entry name" value="CT_C_D"/>
    <property type="match status" value="1"/>
</dbReference>
<evidence type="ECO:0000313" key="6">
    <source>
        <dbReference type="EMBL" id="SDH09576.1"/>
    </source>
</evidence>
<evidence type="ECO:0000256" key="1">
    <source>
        <dbReference type="ARBA" id="ARBA00022741"/>
    </source>
</evidence>
<dbReference type="Gene3D" id="3.30.1360.40">
    <property type="match status" value="1"/>
</dbReference>
<dbReference type="AlphaFoldDB" id="A0A1G7ZLY7"/>
<evidence type="ECO:0000259" key="4">
    <source>
        <dbReference type="SMART" id="SM00796"/>
    </source>
</evidence>
<name>A0A1G7ZLY7_9MICO</name>
<dbReference type="PANTHER" id="PTHR43309:SF3">
    <property type="entry name" value="5-OXOPROLINASE SUBUNIT C"/>
    <property type="match status" value="1"/>
</dbReference>
<gene>
    <name evidence="6" type="ORF">SAMN04489720_0018</name>
</gene>
<dbReference type="InterPro" id="IPR003833">
    <property type="entry name" value="CT_C_D"/>
</dbReference>